<comment type="catalytic activity">
    <reaction evidence="9 10">
        <text>Release of signal peptides from bacterial membrane prolipoproteins. Hydrolyzes -Xaa-Yaa-Zaa-|-(S,diacylglyceryl)Cys-, in which Xaa is hydrophobic (preferably Leu), and Yaa (Ala or Ser) and Zaa (Gly or Ala) have small, neutral side chains.</text>
        <dbReference type="EC" id="3.4.23.36"/>
    </reaction>
</comment>
<dbReference type="GO" id="GO:0004190">
    <property type="term" value="F:aspartic-type endopeptidase activity"/>
    <property type="evidence" value="ECO:0007669"/>
    <property type="project" value="UniProtKB-EC"/>
</dbReference>
<dbReference type="NCBIfam" id="NF011362">
    <property type="entry name" value="PRK14781.1"/>
    <property type="match status" value="1"/>
</dbReference>
<feature type="active site" evidence="9">
    <location>
        <position position="131"/>
    </location>
</feature>
<comment type="pathway">
    <text evidence="9">Protein modification; lipoprotein biosynthesis (signal peptide cleavage).</text>
</comment>
<dbReference type="PROSITE" id="PS00855">
    <property type="entry name" value="SPASE_II"/>
    <property type="match status" value="1"/>
</dbReference>
<dbReference type="HAMAP" id="MF_00161">
    <property type="entry name" value="LspA"/>
    <property type="match status" value="1"/>
</dbReference>
<keyword evidence="7 9" id="KW-1133">Transmembrane helix</keyword>
<feature type="transmembrane region" description="Helical" evidence="9">
    <location>
        <begin position="21"/>
        <end position="45"/>
    </location>
</feature>
<comment type="subcellular location">
    <subcellularLocation>
        <location evidence="9">Cell membrane</location>
        <topology evidence="9">Multi-pass membrane protein</topology>
    </subcellularLocation>
</comment>
<feature type="transmembrane region" description="Helical" evidence="9">
    <location>
        <begin position="141"/>
        <end position="160"/>
    </location>
</feature>
<evidence type="ECO:0000256" key="5">
    <source>
        <dbReference type="ARBA" id="ARBA00022750"/>
    </source>
</evidence>
<dbReference type="RefSeq" id="WP_210000609.1">
    <property type="nucleotide sequence ID" value="NZ_BAAAJY010000001.1"/>
</dbReference>
<evidence type="ECO:0000256" key="2">
    <source>
        <dbReference type="ARBA" id="ARBA00022475"/>
    </source>
</evidence>
<evidence type="ECO:0000256" key="6">
    <source>
        <dbReference type="ARBA" id="ARBA00022801"/>
    </source>
</evidence>
<dbReference type="Pfam" id="PF01252">
    <property type="entry name" value="Peptidase_A8"/>
    <property type="match status" value="1"/>
</dbReference>
<dbReference type="PRINTS" id="PR00781">
    <property type="entry name" value="LIPOSIGPTASE"/>
</dbReference>
<gene>
    <name evidence="9" type="primary">lspA</name>
    <name evidence="12" type="ORF">JOF47_003458</name>
</gene>
<evidence type="ECO:0000256" key="3">
    <source>
        <dbReference type="ARBA" id="ARBA00022670"/>
    </source>
</evidence>
<evidence type="ECO:0000256" key="8">
    <source>
        <dbReference type="ARBA" id="ARBA00023136"/>
    </source>
</evidence>
<reference evidence="12 13" key="1">
    <citation type="submission" date="2021-03" db="EMBL/GenBank/DDBJ databases">
        <title>Sequencing the genomes of 1000 actinobacteria strains.</title>
        <authorList>
            <person name="Klenk H.-P."/>
        </authorList>
    </citation>
    <scope>NUCLEOTIDE SEQUENCE [LARGE SCALE GENOMIC DNA]</scope>
    <source>
        <strain evidence="12 13">DSM 15797</strain>
    </source>
</reference>
<evidence type="ECO:0000256" key="7">
    <source>
        <dbReference type="ARBA" id="ARBA00022989"/>
    </source>
</evidence>
<feature type="active site" evidence="9">
    <location>
        <position position="145"/>
    </location>
</feature>
<keyword evidence="5 9" id="KW-0064">Aspartyl protease</keyword>
<feature type="transmembrane region" description="Helical" evidence="9">
    <location>
        <begin position="104"/>
        <end position="121"/>
    </location>
</feature>
<dbReference type="PANTHER" id="PTHR33695">
    <property type="entry name" value="LIPOPROTEIN SIGNAL PEPTIDASE"/>
    <property type="match status" value="1"/>
</dbReference>
<dbReference type="PANTHER" id="PTHR33695:SF1">
    <property type="entry name" value="LIPOPROTEIN SIGNAL PEPTIDASE"/>
    <property type="match status" value="1"/>
</dbReference>
<comment type="similarity">
    <text evidence="1 9 11">Belongs to the peptidase A8 family.</text>
</comment>
<dbReference type="InterPro" id="IPR001872">
    <property type="entry name" value="Peptidase_A8"/>
</dbReference>
<keyword evidence="6 9" id="KW-0378">Hydrolase</keyword>
<evidence type="ECO:0000313" key="13">
    <source>
        <dbReference type="Proteomes" id="UP001296993"/>
    </source>
</evidence>
<keyword evidence="2 9" id="KW-1003">Cell membrane</keyword>
<protein>
    <recommendedName>
        <fullName evidence="9">Lipoprotein signal peptidase</fullName>
        <ecNumber evidence="9">3.4.23.36</ecNumber>
    </recommendedName>
    <alternativeName>
        <fullName evidence="9">Prolipoprotein signal peptidase</fullName>
    </alternativeName>
    <alternativeName>
        <fullName evidence="9">Signal peptidase II</fullName>
        <shortName evidence="9">SPase II</shortName>
    </alternativeName>
</protein>
<name>A0ABS4XHL9_9MICC</name>
<evidence type="ECO:0000256" key="9">
    <source>
        <dbReference type="HAMAP-Rule" id="MF_00161"/>
    </source>
</evidence>
<evidence type="ECO:0000256" key="4">
    <source>
        <dbReference type="ARBA" id="ARBA00022692"/>
    </source>
</evidence>
<feature type="transmembrane region" description="Helical" evidence="9">
    <location>
        <begin position="65"/>
        <end position="92"/>
    </location>
</feature>
<keyword evidence="3 9" id="KW-0645">Protease</keyword>
<keyword evidence="8 9" id="KW-0472">Membrane</keyword>
<keyword evidence="13" id="KW-1185">Reference proteome</keyword>
<evidence type="ECO:0000313" key="12">
    <source>
        <dbReference type="EMBL" id="MBP2387947.1"/>
    </source>
</evidence>
<comment type="function">
    <text evidence="9 10">This protein specifically catalyzes the removal of signal peptides from prolipoproteins.</text>
</comment>
<dbReference type="EC" id="3.4.23.36" evidence="9"/>
<dbReference type="NCBIfam" id="TIGR00077">
    <property type="entry name" value="lspA"/>
    <property type="match status" value="1"/>
</dbReference>
<sequence>MSGQTTDHIAAPGRPARTARTVMILCAAGLVAIDLAVKALAEALLSTGETIDLGLMNLRLLYNPGVAFSFGANLPGWVVIAVTGLIITAMAWYSLTTAPAMGRLSRTGATLLLGGAVGNFIDRLDGRGVVDYLHSGWFATFNLADVFVTTGVVLYALGTLRSAPPQHGK</sequence>
<organism evidence="12 13">
    <name type="scientific">Paeniglutamicibacter kerguelensis</name>
    <dbReference type="NCBI Taxonomy" id="254788"/>
    <lineage>
        <taxon>Bacteria</taxon>
        <taxon>Bacillati</taxon>
        <taxon>Actinomycetota</taxon>
        <taxon>Actinomycetes</taxon>
        <taxon>Micrococcales</taxon>
        <taxon>Micrococcaceae</taxon>
        <taxon>Paeniglutamicibacter</taxon>
    </lineage>
</organism>
<accession>A0ABS4XHL9</accession>
<keyword evidence="4 9" id="KW-0812">Transmembrane</keyword>
<evidence type="ECO:0000256" key="10">
    <source>
        <dbReference type="RuleBase" id="RU000594"/>
    </source>
</evidence>
<evidence type="ECO:0000256" key="11">
    <source>
        <dbReference type="RuleBase" id="RU004181"/>
    </source>
</evidence>
<proteinExistence type="inferred from homology"/>
<comment type="caution">
    <text evidence="12">The sequence shown here is derived from an EMBL/GenBank/DDBJ whole genome shotgun (WGS) entry which is preliminary data.</text>
</comment>
<evidence type="ECO:0000256" key="1">
    <source>
        <dbReference type="ARBA" id="ARBA00006139"/>
    </source>
</evidence>
<dbReference type="EMBL" id="JAGIOF010000001">
    <property type="protein sequence ID" value="MBP2387947.1"/>
    <property type="molecule type" value="Genomic_DNA"/>
</dbReference>
<dbReference type="Proteomes" id="UP001296993">
    <property type="component" value="Unassembled WGS sequence"/>
</dbReference>